<proteinExistence type="predicted"/>
<dbReference type="OrthoDB" id="5192729at2"/>
<dbReference type="AlphaFoldDB" id="A0A1G6GMP5"/>
<name>A0A1G6GMP5_9ACTN</name>
<evidence type="ECO:0000313" key="2">
    <source>
        <dbReference type="Proteomes" id="UP000199086"/>
    </source>
</evidence>
<keyword evidence="2" id="KW-1185">Reference proteome</keyword>
<organism evidence="1 2">
    <name type="scientific">Raineyella antarctica</name>
    <dbReference type="NCBI Taxonomy" id="1577474"/>
    <lineage>
        <taxon>Bacteria</taxon>
        <taxon>Bacillati</taxon>
        <taxon>Actinomycetota</taxon>
        <taxon>Actinomycetes</taxon>
        <taxon>Propionibacteriales</taxon>
        <taxon>Propionibacteriaceae</taxon>
        <taxon>Raineyella</taxon>
    </lineage>
</organism>
<sequence>METALIIFGVLAVMAALAGGAALSVLVHRAVVTYRARRPITMGERSTTPAEVFWEARELSESPHVRAIARRDIGTSEQAVLAVQETLASLPPNHRADARLQHELLSSARAARASTTDGVRLAEQGSPRELAAGVSEGLLNALSQTALPGRPAITAALESGRTAQAIPGTGIEAVDRAVRSVQGWLGTYVPVAARPGFNALGGTVGQLTSGLGAMARDLAQSFSSSTGFDFGALGTSTGPAGSRLLRSMDDLGQQVSPAMLHQLVERSDEAVAHVTACVDQLEREFRPAGRRETWRRTYWPSLGDVVAQDALVHGRQVLVRENETHRALQDAVRSLDLAEARVRGTAWALVQRDVRPGTFVGPDLASFAGQLEDYVSEQRRSSR</sequence>
<dbReference type="RefSeq" id="WP_092608595.1">
    <property type="nucleotide sequence ID" value="NZ_FMYF01000004.1"/>
</dbReference>
<evidence type="ECO:0000313" key="1">
    <source>
        <dbReference type="EMBL" id="SDB83228.1"/>
    </source>
</evidence>
<dbReference type="EMBL" id="FMYF01000004">
    <property type="protein sequence ID" value="SDB83228.1"/>
    <property type="molecule type" value="Genomic_DNA"/>
</dbReference>
<dbReference type="Proteomes" id="UP000199086">
    <property type="component" value="Unassembled WGS sequence"/>
</dbReference>
<protein>
    <submittedName>
        <fullName evidence="1">Uncharacterized protein</fullName>
    </submittedName>
</protein>
<gene>
    <name evidence="1" type="ORF">GA0111570_104109</name>
</gene>
<reference evidence="1 2" key="1">
    <citation type="submission" date="2016-06" db="EMBL/GenBank/DDBJ databases">
        <authorList>
            <person name="Olsen C.W."/>
            <person name="Carey S."/>
            <person name="Hinshaw L."/>
            <person name="Karasin A.I."/>
        </authorList>
    </citation>
    <scope>NUCLEOTIDE SEQUENCE [LARGE SCALE GENOMIC DNA]</scope>
    <source>
        <strain evidence="1 2">LZ-22</strain>
    </source>
</reference>
<accession>A0A1G6GMP5</accession>